<comment type="caution">
    <text evidence="1">The sequence shown here is derived from an EMBL/GenBank/DDBJ whole genome shotgun (WGS) entry which is preliminary data.</text>
</comment>
<dbReference type="Pfam" id="PF02575">
    <property type="entry name" value="YbaB_DNA_bd"/>
    <property type="match status" value="1"/>
</dbReference>
<dbReference type="InterPro" id="IPR036894">
    <property type="entry name" value="YbaB-like_sf"/>
</dbReference>
<evidence type="ECO:0000313" key="1">
    <source>
        <dbReference type="EMBL" id="TDP42815.1"/>
    </source>
</evidence>
<gene>
    <name evidence="1" type="ORF">DFR75_1011933</name>
</gene>
<keyword evidence="2" id="KW-1185">Reference proteome</keyword>
<dbReference type="Gene3D" id="3.30.1310.10">
    <property type="entry name" value="Nucleoid-associated protein YbaB-like domain"/>
    <property type="match status" value="1"/>
</dbReference>
<proteinExistence type="predicted"/>
<sequence>MTARSDWNQEVQQQLEHLRAASEQLTRDAALLRGSSVSRGITVEVDSSGDILTLHIAPSLMRGDSTQLAALIRDCYKAARADVAAKSQHLIATADPHLKESLAAIASFGKATQNPMPRALTDEEIQAADDEYFRSLNGW</sequence>
<evidence type="ECO:0000313" key="2">
    <source>
        <dbReference type="Proteomes" id="UP000295087"/>
    </source>
</evidence>
<dbReference type="EMBL" id="SNXK01000001">
    <property type="protein sequence ID" value="TDP42815.1"/>
    <property type="molecule type" value="Genomic_DNA"/>
</dbReference>
<dbReference type="SUPFAM" id="SSF82607">
    <property type="entry name" value="YbaB-like"/>
    <property type="match status" value="1"/>
</dbReference>
<dbReference type="Proteomes" id="UP000295087">
    <property type="component" value="Unassembled WGS sequence"/>
</dbReference>
<dbReference type="AlphaFoldDB" id="A0A4R6PV71"/>
<keyword evidence="1" id="KW-0238">DNA-binding</keyword>
<dbReference type="RefSeq" id="WP_067484867.1">
    <property type="nucleotide sequence ID" value="NZ_SNXK01000001.1"/>
</dbReference>
<protein>
    <submittedName>
        <fullName evidence="1">YbaB/EbfC DNA-binding family protein</fullName>
    </submittedName>
</protein>
<dbReference type="InterPro" id="IPR004401">
    <property type="entry name" value="YbaB/EbfC"/>
</dbReference>
<reference evidence="1 2" key="1">
    <citation type="submission" date="2019-03" db="EMBL/GenBank/DDBJ databases">
        <title>Genomic Encyclopedia of Type Strains, Phase IV (KMG-IV): sequencing the most valuable type-strain genomes for metagenomic binning, comparative biology and taxonomic classification.</title>
        <authorList>
            <person name="Goeker M."/>
        </authorList>
    </citation>
    <scope>NUCLEOTIDE SEQUENCE [LARGE SCALE GENOMIC DNA]</scope>
    <source>
        <strain evidence="1 2">DSM 44496</strain>
    </source>
</reference>
<accession>A0A4R6PV71</accession>
<organism evidence="1 2">
    <name type="scientific">Nocardia ignorata</name>
    <dbReference type="NCBI Taxonomy" id="145285"/>
    <lineage>
        <taxon>Bacteria</taxon>
        <taxon>Bacillati</taxon>
        <taxon>Actinomycetota</taxon>
        <taxon>Actinomycetes</taxon>
        <taxon>Mycobacteriales</taxon>
        <taxon>Nocardiaceae</taxon>
        <taxon>Nocardia</taxon>
    </lineage>
</organism>
<name>A0A4R6PV71_NOCIG</name>
<dbReference type="GO" id="GO:0003677">
    <property type="term" value="F:DNA binding"/>
    <property type="evidence" value="ECO:0007669"/>
    <property type="project" value="UniProtKB-KW"/>
</dbReference>